<dbReference type="GO" id="GO:0055085">
    <property type="term" value="P:transmembrane transport"/>
    <property type="evidence" value="ECO:0007669"/>
    <property type="project" value="InterPro"/>
</dbReference>
<evidence type="ECO:0000313" key="12">
    <source>
        <dbReference type="EMBL" id="THD04871.1"/>
    </source>
</evidence>
<dbReference type="Gene3D" id="3.30.1150.10">
    <property type="match status" value="2"/>
</dbReference>
<dbReference type="GO" id="GO:0031992">
    <property type="term" value="F:energy transducer activity"/>
    <property type="evidence" value="ECO:0007669"/>
    <property type="project" value="TreeGrafter"/>
</dbReference>
<keyword evidence="4" id="KW-1003">Cell membrane</keyword>
<dbReference type="Proteomes" id="UP000306317">
    <property type="component" value="Unassembled WGS sequence"/>
</dbReference>
<dbReference type="OrthoDB" id="5950401at2"/>
<dbReference type="SUPFAM" id="SSF74653">
    <property type="entry name" value="TolA/TonB C-terminal domain"/>
    <property type="match status" value="2"/>
</dbReference>
<dbReference type="InterPro" id="IPR037682">
    <property type="entry name" value="TonB_C"/>
</dbReference>
<evidence type="ECO:0000256" key="10">
    <source>
        <dbReference type="SAM" id="SignalP"/>
    </source>
</evidence>
<evidence type="ECO:0000256" key="8">
    <source>
        <dbReference type="ARBA" id="ARBA00022989"/>
    </source>
</evidence>
<dbReference type="InterPro" id="IPR006260">
    <property type="entry name" value="TonB/TolA_C"/>
</dbReference>
<keyword evidence="13" id="KW-1185">Reference proteome</keyword>
<keyword evidence="8" id="KW-1133">Transmembrane helix</keyword>
<reference evidence="12 13" key="1">
    <citation type="submission" date="2017-02" db="EMBL/GenBank/DDBJ databases">
        <title>Whole genome sequencing of Rhodanobacter lindaniclasticus DSM 17932.</title>
        <authorList>
            <person name="Kumar S."/>
            <person name="Patil P."/>
            <person name="Patil P.B."/>
        </authorList>
    </citation>
    <scope>NUCLEOTIDE SEQUENCE [LARGE SCALE GENOMIC DNA]</scope>
    <source>
        <strain evidence="12 13">DSM 17932</strain>
    </source>
</reference>
<accession>A0A4V3US05</accession>
<feature type="domain" description="TonB C-terminal" evidence="11">
    <location>
        <begin position="104"/>
        <end position="204"/>
    </location>
</feature>
<proteinExistence type="inferred from homology"/>
<sequence length="254" mass="27418">MKHVMFLVVGLLLASSLPTQAAQVRARTYVVGADVDASGHVTGTQVDADVPANIAGVLAGAVKQWAFVPATRDGKPVRAHTFIRAKLQVAPDASGHSTVRIYFMGNGPKFDETNVPPRYPLDAARAHQQAFVMLDATVQPDGSLTDMTVHSRSRRWPLPRAFTTSVLQAARQWHATPERVDGQAVATHMRIPMNFTLSDQPLSAAQADAMREALREEMSTAKAKGGHFGDLFQSDQPVALDSPLQPRALAANTH</sequence>
<dbReference type="PANTHER" id="PTHR33446">
    <property type="entry name" value="PROTEIN TONB-RELATED"/>
    <property type="match status" value="1"/>
</dbReference>
<evidence type="ECO:0000256" key="4">
    <source>
        <dbReference type="ARBA" id="ARBA00022475"/>
    </source>
</evidence>
<dbReference type="AlphaFoldDB" id="A0A4V3US05"/>
<dbReference type="NCBIfam" id="TIGR01352">
    <property type="entry name" value="tonB_Cterm"/>
    <property type="match status" value="1"/>
</dbReference>
<name>A0A4V3US05_9GAMM</name>
<evidence type="ECO:0000259" key="11">
    <source>
        <dbReference type="PROSITE" id="PS52015"/>
    </source>
</evidence>
<protein>
    <recommendedName>
        <fullName evidence="11">TonB C-terminal domain-containing protein</fullName>
    </recommendedName>
</protein>
<comment type="similarity">
    <text evidence="2">Belongs to the TonB family.</text>
</comment>
<keyword evidence="7" id="KW-0653">Protein transport</keyword>
<keyword evidence="3" id="KW-0813">Transport</keyword>
<evidence type="ECO:0000256" key="1">
    <source>
        <dbReference type="ARBA" id="ARBA00004383"/>
    </source>
</evidence>
<comment type="caution">
    <text evidence="12">The sequence shown here is derived from an EMBL/GenBank/DDBJ whole genome shotgun (WGS) entry which is preliminary data.</text>
</comment>
<gene>
    <name evidence="12" type="ORF">B1991_17025</name>
</gene>
<evidence type="ECO:0000256" key="6">
    <source>
        <dbReference type="ARBA" id="ARBA00022692"/>
    </source>
</evidence>
<keyword evidence="6" id="KW-0812">Transmembrane</keyword>
<dbReference type="PROSITE" id="PS52015">
    <property type="entry name" value="TONB_CTD"/>
    <property type="match status" value="1"/>
</dbReference>
<comment type="subcellular location">
    <subcellularLocation>
        <location evidence="1">Cell inner membrane</location>
        <topology evidence="1">Single-pass membrane protein</topology>
        <orientation evidence="1">Periplasmic side</orientation>
    </subcellularLocation>
</comment>
<organism evidence="12 13">
    <name type="scientific">Rhodanobacter lindaniclasticus</name>
    <dbReference type="NCBI Taxonomy" id="75310"/>
    <lineage>
        <taxon>Bacteria</taxon>
        <taxon>Pseudomonadati</taxon>
        <taxon>Pseudomonadota</taxon>
        <taxon>Gammaproteobacteria</taxon>
        <taxon>Lysobacterales</taxon>
        <taxon>Rhodanobacteraceae</taxon>
        <taxon>Rhodanobacter</taxon>
    </lineage>
</organism>
<evidence type="ECO:0000256" key="9">
    <source>
        <dbReference type="ARBA" id="ARBA00023136"/>
    </source>
</evidence>
<keyword evidence="9" id="KW-0472">Membrane</keyword>
<dbReference type="EMBL" id="MWIO01000069">
    <property type="protein sequence ID" value="THD04871.1"/>
    <property type="molecule type" value="Genomic_DNA"/>
</dbReference>
<dbReference type="InterPro" id="IPR051045">
    <property type="entry name" value="TonB-dependent_transducer"/>
</dbReference>
<keyword evidence="10" id="KW-0732">Signal</keyword>
<dbReference type="PANTHER" id="PTHR33446:SF2">
    <property type="entry name" value="PROTEIN TONB"/>
    <property type="match status" value="1"/>
</dbReference>
<evidence type="ECO:0000256" key="5">
    <source>
        <dbReference type="ARBA" id="ARBA00022519"/>
    </source>
</evidence>
<dbReference type="Pfam" id="PF03544">
    <property type="entry name" value="TonB_C"/>
    <property type="match status" value="1"/>
</dbReference>
<dbReference type="GO" id="GO:0098797">
    <property type="term" value="C:plasma membrane protein complex"/>
    <property type="evidence" value="ECO:0007669"/>
    <property type="project" value="TreeGrafter"/>
</dbReference>
<keyword evidence="5" id="KW-0997">Cell inner membrane</keyword>
<evidence type="ECO:0000313" key="13">
    <source>
        <dbReference type="Proteomes" id="UP000306317"/>
    </source>
</evidence>
<evidence type="ECO:0000256" key="3">
    <source>
        <dbReference type="ARBA" id="ARBA00022448"/>
    </source>
</evidence>
<evidence type="ECO:0000256" key="7">
    <source>
        <dbReference type="ARBA" id="ARBA00022927"/>
    </source>
</evidence>
<feature type="chain" id="PRO_5020215290" description="TonB C-terminal domain-containing protein" evidence="10">
    <location>
        <begin position="22"/>
        <end position="254"/>
    </location>
</feature>
<feature type="signal peptide" evidence="10">
    <location>
        <begin position="1"/>
        <end position="21"/>
    </location>
</feature>
<evidence type="ECO:0000256" key="2">
    <source>
        <dbReference type="ARBA" id="ARBA00006555"/>
    </source>
</evidence>
<dbReference type="GO" id="GO:0015031">
    <property type="term" value="P:protein transport"/>
    <property type="evidence" value="ECO:0007669"/>
    <property type="project" value="UniProtKB-KW"/>
</dbReference>